<dbReference type="GO" id="GO:0004479">
    <property type="term" value="F:methionyl-tRNA formyltransferase activity"/>
    <property type="evidence" value="ECO:0007669"/>
    <property type="project" value="UniProtKB-UniRule"/>
</dbReference>
<dbReference type="Proteomes" id="UP001218502">
    <property type="component" value="Unassembled WGS sequence"/>
</dbReference>
<evidence type="ECO:0000259" key="7">
    <source>
        <dbReference type="Pfam" id="PF02911"/>
    </source>
</evidence>
<dbReference type="InterPro" id="IPR036477">
    <property type="entry name" value="Formyl_transf_N_sf"/>
</dbReference>
<dbReference type="EMBL" id="JAQNSG010000002">
    <property type="protein sequence ID" value="MDC1878880.1"/>
    <property type="molecule type" value="Genomic_DNA"/>
</dbReference>
<dbReference type="Gene3D" id="3.40.50.12230">
    <property type="match status" value="1"/>
</dbReference>
<dbReference type="EMBL" id="JAQNQY010000021">
    <property type="protein sequence ID" value="MDC1754070.1"/>
    <property type="molecule type" value="Genomic_DNA"/>
</dbReference>
<accession>A0A139KHI4</accession>
<evidence type="ECO:0000313" key="17">
    <source>
        <dbReference type="EMBL" id="KAB4254488.1"/>
    </source>
</evidence>
<evidence type="ECO:0000313" key="36">
    <source>
        <dbReference type="Proteomes" id="UP000438773"/>
    </source>
</evidence>
<dbReference type="RefSeq" id="WP_005833316.1">
    <property type="nucleotide sequence ID" value="NZ_BAABXG010000001.1"/>
</dbReference>
<evidence type="ECO:0000313" key="23">
    <source>
        <dbReference type="EMBL" id="RGK82799.1"/>
    </source>
</evidence>
<feature type="binding site" evidence="5">
    <location>
        <begin position="114"/>
        <end position="117"/>
    </location>
    <ligand>
        <name>(6S)-5,6,7,8-tetrahydrofolate</name>
        <dbReference type="ChEBI" id="CHEBI:57453"/>
    </ligand>
</feature>
<feature type="domain" description="Formyl transferase C-terminal" evidence="7">
    <location>
        <begin position="212"/>
        <end position="315"/>
    </location>
</feature>
<comment type="similarity">
    <text evidence="1 5">Belongs to the Fmt family.</text>
</comment>
<reference evidence="29 30" key="2">
    <citation type="submission" date="2018-08" db="EMBL/GenBank/DDBJ databases">
        <title>A genome reference for cultivated species of the human gut microbiota.</title>
        <authorList>
            <person name="Zou Y."/>
            <person name="Xue W."/>
            <person name="Luo G."/>
        </authorList>
    </citation>
    <scope>NUCLEOTIDE SEQUENCE [LARGE SCALE GENOMIC DNA]</scope>
    <source>
        <strain evidence="26 33">AM18-14LB</strain>
        <strain evidence="25 31">AM29-12AC</strain>
        <strain evidence="24 32">AM50-4</strain>
        <strain evidence="23 30">TF09-22</strain>
        <strain evidence="22 29">TM04-30</strain>
    </source>
</reference>
<dbReference type="Proteomes" id="UP000487989">
    <property type="component" value="Unassembled WGS sequence"/>
</dbReference>
<dbReference type="EMBL" id="WCUP01000008">
    <property type="protein sequence ID" value="KAB4108779.1"/>
    <property type="molecule type" value="Genomic_DNA"/>
</dbReference>
<evidence type="ECO:0000313" key="28">
    <source>
        <dbReference type="Proteomes" id="UP000095788"/>
    </source>
</evidence>
<dbReference type="EMBL" id="CZAF01000003">
    <property type="protein sequence ID" value="CUO67060.1"/>
    <property type="molecule type" value="Genomic_DNA"/>
</dbReference>
<reference evidence="21" key="5">
    <citation type="submission" date="2023-10" db="EMBL/GenBank/DDBJ databases">
        <title>Genome of Potential pathogenic bacteria in Crohn's disease.</title>
        <authorList>
            <person name="Rodriguez-Palacios A."/>
        </authorList>
    </citation>
    <scope>NUCLEOTIDE SEQUENCE</scope>
    <source>
        <strain evidence="21">CavFT-hAR50</strain>
    </source>
</reference>
<feature type="domain" description="Formyl transferase N-terminal" evidence="6">
    <location>
        <begin position="8"/>
        <end position="184"/>
    </location>
</feature>
<dbReference type="Proteomes" id="UP000434462">
    <property type="component" value="Unassembled WGS sequence"/>
</dbReference>
<dbReference type="EMBL" id="WCUV01000003">
    <property type="protein sequence ID" value="KAB4094561.1"/>
    <property type="molecule type" value="Genomic_DNA"/>
</dbReference>
<reference evidence="34 35" key="3">
    <citation type="journal article" date="2019" name="Nat. Med.">
        <title>A library of human gut bacterial isolates paired with longitudinal multiomics data enables mechanistic microbiome research.</title>
        <authorList>
            <person name="Poyet M."/>
            <person name="Groussin M."/>
            <person name="Gibbons S.M."/>
            <person name="Avila-Pacheco J."/>
            <person name="Jiang X."/>
            <person name="Kearney S.M."/>
            <person name="Perrotta A.R."/>
            <person name="Berdy B."/>
            <person name="Zhao S."/>
            <person name="Lieberman T.D."/>
            <person name="Swanson P.K."/>
            <person name="Smith M."/>
            <person name="Roesemann S."/>
            <person name="Alexander J.E."/>
            <person name="Rich S.A."/>
            <person name="Livny J."/>
            <person name="Vlamakis H."/>
            <person name="Clish C."/>
            <person name="Bullock K."/>
            <person name="Deik A."/>
            <person name="Scott J."/>
            <person name="Pierce K.A."/>
            <person name="Xavier R.J."/>
            <person name="Alm E.J."/>
        </authorList>
    </citation>
    <scope>NUCLEOTIDE SEQUENCE [LARGE SCALE GENOMIC DNA]</scope>
    <source>
        <strain evidence="15 40">BIOML-A11</strain>
        <strain evidence="14 38">BIOML-A21</strain>
        <strain evidence="17 41">BIOML-A3</strain>
        <strain evidence="11 37">BIOML-A36</strain>
        <strain evidence="13 36">BIOML-A37</strain>
        <strain evidence="12 35">BIOML-A38</strain>
        <strain evidence="10 34">BIOML-A42</strain>
        <strain evidence="16 39">BIOML-A5</strain>
    </source>
</reference>
<dbReference type="HAMAP" id="MF_00182">
    <property type="entry name" value="Formyl_trans"/>
    <property type="match status" value="1"/>
</dbReference>
<dbReference type="EMBL" id="WCTJ01000013">
    <property type="protein sequence ID" value="KAB4254488.1"/>
    <property type="molecule type" value="Genomic_DNA"/>
</dbReference>
<comment type="catalytic activity">
    <reaction evidence="5">
        <text>L-methionyl-tRNA(fMet) + (6R)-10-formyltetrahydrofolate = N-formyl-L-methionyl-tRNA(fMet) + (6S)-5,6,7,8-tetrahydrofolate + H(+)</text>
        <dbReference type="Rhea" id="RHEA:24380"/>
        <dbReference type="Rhea" id="RHEA-COMP:9952"/>
        <dbReference type="Rhea" id="RHEA-COMP:9953"/>
        <dbReference type="ChEBI" id="CHEBI:15378"/>
        <dbReference type="ChEBI" id="CHEBI:57453"/>
        <dbReference type="ChEBI" id="CHEBI:78530"/>
        <dbReference type="ChEBI" id="CHEBI:78844"/>
        <dbReference type="ChEBI" id="CHEBI:195366"/>
        <dbReference type="EC" id="2.1.2.9"/>
    </reaction>
</comment>
<evidence type="ECO:0000256" key="4">
    <source>
        <dbReference type="ARBA" id="ARBA00022917"/>
    </source>
</evidence>
<evidence type="ECO:0000313" key="21">
    <source>
        <dbReference type="EMBL" id="MDU0244398.1"/>
    </source>
</evidence>
<dbReference type="EC" id="2.1.2.9" evidence="2 5"/>
<dbReference type="EMBL" id="WCTL01000003">
    <property type="protein sequence ID" value="KAB4239189.1"/>
    <property type="molecule type" value="Genomic_DNA"/>
</dbReference>
<dbReference type="InterPro" id="IPR011034">
    <property type="entry name" value="Formyl_transferase-like_C_sf"/>
</dbReference>
<dbReference type="EMBL" id="QRJL01000001">
    <property type="protein sequence ID" value="RHH34471.1"/>
    <property type="molecule type" value="Genomic_DNA"/>
</dbReference>
<dbReference type="CDD" id="cd08646">
    <property type="entry name" value="FMT_core_Met-tRNA-FMT_N"/>
    <property type="match status" value="1"/>
</dbReference>
<dbReference type="InterPro" id="IPR044135">
    <property type="entry name" value="Met-tRNA-FMT_C"/>
</dbReference>
<sequence length="323" mass="35984">MVEKKNLRIVYMGTPDFAVEALRCLVEGGYNVVGVITMPDKPAGRGHKLQFSPVKQYALEHNLPLLQPEKLKDEAFVEALRAWKADLQIVVAFRMLPEVVWNMPRLGTFNLHASLLPQYRGAAPINWAVINGDTETGITTFFLKHEIDTGEVIQQVRVPIADTDNVGIVHDKLMLLGGRLVVETVDAILAGTVKSIPQEEMAVVGELRPAPKIFKDTCRIDWNRPVKRIYDFVRGLSPYPAAWTELVQPGGESVVVKIFETEKIGESHQLVPGTLQTDGKTYIRVAAEDGFVGICSLQLPGKKKLKTDELLRGFRLTEGYVMK</sequence>
<dbReference type="EMBL" id="JAQNSB010000010">
    <property type="protein sequence ID" value="MDC1854716.1"/>
    <property type="molecule type" value="Genomic_DNA"/>
</dbReference>
<organism evidence="26 33">
    <name type="scientific">Bacteroides uniformis</name>
    <dbReference type="NCBI Taxonomy" id="820"/>
    <lineage>
        <taxon>Bacteria</taxon>
        <taxon>Pseudomonadati</taxon>
        <taxon>Bacteroidota</taxon>
        <taxon>Bacteroidia</taxon>
        <taxon>Bacteroidales</taxon>
        <taxon>Bacteroidaceae</taxon>
        <taxon>Bacteroides</taxon>
    </lineage>
</organism>
<evidence type="ECO:0000313" key="31">
    <source>
        <dbReference type="Proteomes" id="UP000283601"/>
    </source>
</evidence>
<evidence type="ECO:0000313" key="13">
    <source>
        <dbReference type="EMBL" id="KAB4123743.1"/>
    </source>
</evidence>
<evidence type="ECO:0000313" key="8">
    <source>
        <dbReference type="EMBL" id="CUO67060.1"/>
    </source>
</evidence>
<keyword evidence="4 5" id="KW-0648">Protein biosynthesis</keyword>
<dbReference type="Proteomes" id="UP001181247">
    <property type="component" value="Unassembled WGS sequence"/>
</dbReference>
<evidence type="ECO:0000313" key="29">
    <source>
        <dbReference type="Proteomes" id="UP000260844"/>
    </source>
</evidence>
<dbReference type="Proteomes" id="UP000442334">
    <property type="component" value="Unassembled WGS sequence"/>
</dbReference>
<evidence type="ECO:0000313" key="38">
    <source>
        <dbReference type="Proteomes" id="UP000442334"/>
    </source>
</evidence>
<dbReference type="OrthoDB" id="9802815at2"/>
<dbReference type="Proteomes" id="UP000462376">
    <property type="component" value="Unassembled WGS sequence"/>
</dbReference>
<dbReference type="Proteomes" id="UP000441711">
    <property type="component" value="Unassembled WGS sequence"/>
</dbReference>
<evidence type="ECO:0000313" key="9">
    <source>
        <dbReference type="EMBL" id="CUP81476.1"/>
    </source>
</evidence>
<dbReference type="EMBL" id="WCUQ01000007">
    <property type="protein sequence ID" value="KAB4123743.1"/>
    <property type="molecule type" value="Genomic_DNA"/>
</dbReference>
<evidence type="ECO:0000313" key="10">
    <source>
        <dbReference type="EMBL" id="KAB4094561.1"/>
    </source>
</evidence>
<dbReference type="STRING" id="820.ERS852554_01855"/>
<dbReference type="InterPro" id="IPR005794">
    <property type="entry name" value="Fmt"/>
</dbReference>
<dbReference type="SUPFAM" id="SSF50486">
    <property type="entry name" value="FMT C-terminal domain-like"/>
    <property type="match status" value="1"/>
</dbReference>
<evidence type="ECO:0000256" key="1">
    <source>
        <dbReference type="ARBA" id="ARBA00010699"/>
    </source>
</evidence>
<evidence type="ECO:0000313" key="22">
    <source>
        <dbReference type="EMBL" id="RGJ92793.1"/>
    </source>
</evidence>
<dbReference type="NCBIfam" id="TIGR00460">
    <property type="entry name" value="fmt"/>
    <property type="match status" value="1"/>
</dbReference>
<reference evidence="18" key="4">
    <citation type="submission" date="2022-10" db="EMBL/GenBank/DDBJ databases">
        <title>Human gut microbiome strain richness.</title>
        <authorList>
            <person name="Chen-Liaw A."/>
        </authorList>
    </citation>
    <scope>NUCLEOTIDE SEQUENCE</scope>
    <source>
        <strain evidence="20">1001713st2_A4_1001713B170214_170313</strain>
        <strain evidence="18">A1_m1001262Bd0_191120</strain>
        <strain evidence="19">BSD2780061687st1_G10_BSD2780061687b_171204</strain>
    </source>
</reference>
<evidence type="ECO:0000313" key="12">
    <source>
        <dbReference type="EMBL" id="KAB4118521.1"/>
    </source>
</evidence>
<evidence type="ECO:0000313" key="40">
    <source>
        <dbReference type="Proteomes" id="UP000466952"/>
    </source>
</evidence>
<dbReference type="Pfam" id="PF00551">
    <property type="entry name" value="Formyl_trans_N"/>
    <property type="match status" value="1"/>
</dbReference>
<evidence type="ECO:0000313" key="41">
    <source>
        <dbReference type="Proteomes" id="UP000487989"/>
    </source>
</evidence>
<protein>
    <recommendedName>
        <fullName evidence="2 5">Methionyl-tRNA formyltransferase</fullName>
        <ecNumber evidence="2 5">2.1.2.9</ecNumber>
    </recommendedName>
</protein>
<evidence type="ECO:0000256" key="3">
    <source>
        <dbReference type="ARBA" id="ARBA00022679"/>
    </source>
</evidence>
<evidence type="ECO:0000313" key="30">
    <source>
        <dbReference type="Proteomes" id="UP000260874"/>
    </source>
</evidence>
<dbReference type="Proteomes" id="UP000283766">
    <property type="component" value="Unassembled WGS sequence"/>
</dbReference>
<dbReference type="SUPFAM" id="SSF53328">
    <property type="entry name" value="Formyltransferase"/>
    <property type="match status" value="1"/>
</dbReference>
<evidence type="ECO:0000313" key="33">
    <source>
        <dbReference type="Proteomes" id="UP000283766"/>
    </source>
</evidence>
<dbReference type="Proteomes" id="UP000283684">
    <property type="component" value="Unassembled WGS sequence"/>
</dbReference>
<evidence type="ECO:0000256" key="5">
    <source>
        <dbReference type="HAMAP-Rule" id="MF_00182"/>
    </source>
</evidence>
<dbReference type="Pfam" id="PF02911">
    <property type="entry name" value="Formyl_trans_C"/>
    <property type="match status" value="1"/>
</dbReference>
<dbReference type="EMBL" id="QSEE01000005">
    <property type="protein sequence ID" value="RGZ49849.1"/>
    <property type="molecule type" value="Genomic_DNA"/>
</dbReference>
<dbReference type="EMBL" id="QSRB01000015">
    <property type="protein sequence ID" value="RGK82799.1"/>
    <property type="molecule type" value="Genomic_DNA"/>
</dbReference>
<proteinExistence type="inferred from homology"/>
<dbReference type="InterPro" id="IPR041711">
    <property type="entry name" value="Met-tRNA-FMT_N"/>
</dbReference>
<dbReference type="CDD" id="cd08704">
    <property type="entry name" value="Met_tRNA_FMT_C"/>
    <property type="match status" value="1"/>
</dbReference>
<dbReference type="Proteomes" id="UP001213309">
    <property type="component" value="Unassembled WGS sequence"/>
</dbReference>
<dbReference type="Proteomes" id="UP001214113">
    <property type="component" value="Unassembled WGS sequence"/>
</dbReference>
<dbReference type="EMBL" id="WCTR01000001">
    <property type="protein sequence ID" value="KAB4215766.1"/>
    <property type="molecule type" value="Genomic_DNA"/>
</dbReference>
<dbReference type="Proteomes" id="UP000095614">
    <property type="component" value="Unassembled WGS sequence"/>
</dbReference>
<dbReference type="Proteomes" id="UP000260874">
    <property type="component" value="Unassembled WGS sequence"/>
</dbReference>
<evidence type="ECO:0000313" key="15">
    <source>
        <dbReference type="EMBL" id="KAB4215766.1"/>
    </source>
</evidence>
<dbReference type="AlphaFoldDB" id="A0A139KHI4"/>
<dbReference type="PANTHER" id="PTHR11138:SF5">
    <property type="entry name" value="METHIONYL-TRNA FORMYLTRANSFERASE, MITOCHONDRIAL"/>
    <property type="match status" value="1"/>
</dbReference>
<dbReference type="EMBL" id="WCUR01000009">
    <property type="protein sequence ID" value="KAB4118521.1"/>
    <property type="molecule type" value="Genomic_DNA"/>
</dbReference>
<dbReference type="InterPro" id="IPR002376">
    <property type="entry name" value="Formyl_transf_N"/>
</dbReference>
<dbReference type="PATRIC" id="fig|820.27.peg.457"/>
<evidence type="ECO:0000313" key="16">
    <source>
        <dbReference type="EMBL" id="KAB4239189.1"/>
    </source>
</evidence>
<reference evidence="27 28" key="1">
    <citation type="submission" date="2015-09" db="EMBL/GenBank/DDBJ databases">
        <authorList>
            <consortium name="Pathogen Informatics"/>
        </authorList>
    </citation>
    <scope>NUCLEOTIDE SEQUENCE [LARGE SCALE GENOMIC DNA]</scope>
    <source>
        <strain evidence="8 27">2789STDY5834847</strain>
        <strain evidence="9 28">2789STDY5834942</strain>
    </source>
</reference>
<dbReference type="Proteomes" id="UP000438773">
    <property type="component" value="Unassembled WGS sequence"/>
</dbReference>
<dbReference type="EMBL" id="CZBF01000003">
    <property type="protein sequence ID" value="CUP81476.1"/>
    <property type="molecule type" value="Genomic_DNA"/>
</dbReference>
<gene>
    <name evidence="5 8" type="primary">fmt</name>
    <name evidence="26" type="ORF">DW216_00650</name>
    <name evidence="25" type="ORF">DW758_06970</name>
    <name evidence="24" type="ORF">DW988_07240</name>
    <name evidence="23" type="ORF">DXC91_15810</name>
    <name evidence="22" type="ORF">DXD40_12080</name>
    <name evidence="8" type="ORF">ERS852462_01155</name>
    <name evidence="9" type="ORF">ERS852554_01855</name>
    <name evidence="16" type="ORF">GAP47_05695</name>
    <name evidence="17" type="ORF">GAP48_09650</name>
    <name evidence="15" type="ORF">GAP55_00650</name>
    <name evidence="14" type="ORF">GAQ34_11445</name>
    <name evidence="10" type="ORF">GAQ56_03850</name>
    <name evidence="11" type="ORF">GAQ70_12590</name>
    <name evidence="12" type="ORF">GAQ72_04970</name>
    <name evidence="13" type="ORF">GAQ75_13310</name>
    <name evidence="18" type="ORF">POY80_16650</name>
    <name evidence="19" type="ORF">POZ22_07975</name>
    <name evidence="20" type="ORF">POZ24_02450</name>
    <name evidence="21" type="ORF">RVH16_06695</name>
</gene>
<evidence type="ECO:0000313" key="39">
    <source>
        <dbReference type="Proteomes" id="UP000462376"/>
    </source>
</evidence>
<evidence type="ECO:0000313" key="26">
    <source>
        <dbReference type="EMBL" id="RHH34471.1"/>
    </source>
</evidence>
<dbReference type="EMBL" id="QSJZ01000003">
    <property type="protein sequence ID" value="RHE24470.1"/>
    <property type="molecule type" value="Genomic_DNA"/>
</dbReference>
<evidence type="ECO:0000259" key="6">
    <source>
        <dbReference type="Pfam" id="PF00551"/>
    </source>
</evidence>
<keyword evidence="3 5" id="KW-0808">Transferase</keyword>
<dbReference type="EMBL" id="WCUA01000011">
    <property type="protein sequence ID" value="KAB4184980.1"/>
    <property type="molecule type" value="Genomic_DNA"/>
</dbReference>
<evidence type="ECO:0000313" key="32">
    <source>
        <dbReference type="Proteomes" id="UP000283684"/>
    </source>
</evidence>
<evidence type="ECO:0000313" key="25">
    <source>
        <dbReference type="EMBL" id="RHE24470.1"/>
    </source>
</evidence>
<name>A0A139KHI4_BACUN</name>
<evidence type="ECO:0000313" key="18">
    <source>
        <dbReference type="EMBL" id="MDC1754070.1"/>
    </source>
</evidence>
<evidence type="ECO:0000313" key="35">
    <source>
        <dbReference type="Proteomes" id="UP000434462"/>
    </source>
</evidence>
<dbReference type="Proteomes" id="UP000283601">
    <property type="component" value="Unassembled WGS sequence"/>
</dbReference>
<dbReference type="InterPro" id="IPR005793">
    <property type="entry name" value="Formyl_trans_C"/>
</dbReference>
<comment type="function">
    <text evidence="5">Attaches a formyl group to the free amino group of methionyl-tRNA(fMet). The formyl group appears to play a dual role in the initiator identity of N-formylmethionyl-tRNA by promoting its recognition by IF2 and preventing the misappropriation of this tRNA by the elongation apparatus.</text>
</comment>
<evidence type="ECO:0000256" key="2">
    <source>
        <dbReference type="ARBA" id="ARBA00012261"/>
    </source>
</evidence>
<evidence type="ECO:0000313" key="11">
    <source>
        <dbReference type="EMBL" id="KAB4108779.1"/>
    </source>
</evidence>
<evidence type="ECO:0000313" key="37">
    <source>
        <dbReference type="Proteomes" id="UP000441711"/>
    </source>
</evidence>
<dbReference type="GO" id="GO:0005829">
    <property type="term" value="C:cytosol"/>
    <property type="evidence" value="ECO:0007669"/>
    <property type="project" value="TreeGrafter"/>
</dbReference>
<dbReference type="Proteomes" id="UP000095788">
    <property type="component" value="Unassembled WGS sequence"/>
</dbReference>
<dbReference type="Proteomes" id="UP000260844">
    <property type="component" value="Unassembled WGS sequence"/>
</dbReference>
<dbReference type="EMBL" id="JAWDEU010000002">
    <property type="protein sequence ID" value="MDU0244398.1"/>
    <property type="molecule type" value="Genomic_DNA"/>
</dbReference>
<evidence type="ECO:0000313" key="20">
    <source>
        <dbReference type="EMBL" id="MDC1878880.1"/>
    </source>
</evidence>
<evidence type="ECO:0000313" key="27">
    <source>
        <dbReference type="Proteomes" id="UP000095614"/>
    </source>
</evidence>
<evidence type="ECO:0000313" key="24">
    <source>
        <dbReference type="EMBL" id="RGZ49849.1"/>
    </source>
</evidence>
<evidence type="ECO:0000313" key="34">
    <source>
        <dbReference type="Proteomes" id="UP000432488"/>
    </source>
</evidence>
<evidence type="ECO:0000313" key="19">
    <source>
        <dbReference type="EMBL" id="MDC1854716.1"/>
    </source>
</evidence>
<dbReference type="PANTHER" id="PTHR11138">
    <property type="entry name" value="METHIONYL-TRNA FORMYLTRANSFERASE"/>
    <property type="match status" value="1"/>
</dbReference>
<dbReference type="Proteomes" id="UP000466952">
    <property type="component" value="Unassembled WGS sequence"/>
</dbReference>
<evidence type="ECO:0000313" key="14">
    <source>
        <dbReference type="EMBL" id="KAB4184980.1"/>
    </source>
</evidence>
<dbReference type="EMBL" id="QSPV01000009">
    <property type="protein sequence ID" value="RGJ92793.1"/>
    <property type="molecule type" value="Genomic_DNA"/>
</dbReference>
<dbReference type="Proteomes" id="UP000432488">
    <property type="component" value="Unassembled WGS sequence"/>
</dbReference>